<feature type="region of interest" description="Disordered" evidence="6">
    <location>
        <begin position="449"/>
        <end position="529"/>
    </location>
</feature>
<keyword evidence="3 5" id="KW-0863">Zinc-finger</keyword>
<keyword evidence="1" id="KW-0479">Metal-binding</keyword>
<evidence type="ECO:0000256" key="5">
    <source>
        <dbReference type="PROSITE-ProRule" id="PRU00042"/>
    </source>
</evidence>
<evidence type="ECO:0000256" key="7">
    <source>
        <dbReference type="SAM" id="Phobius"/>
    </source>
</evidence>
<evidence type="ECO:0000256" key="1">
    <source>
        <dbReference type="ARBA" id="ARBA00022723"/>
    </source>
</evidence>
<dbReference type="PROSITE" id="PS50157">
    <property type="entry name" value="ZINC_FINGER_C2H2_2"/>
    <property type="match status" value="1"/>
</dbReference>
<keyword evidence="10" id="KW-1185">Reference proteome</keyword>
<dbReference type="EMBL" id="JAFBMS010000010">
    <property type="protein sequence ID" value="KAG9348710.1"/>
    <property type="molecule type" value="Genomic_DNA"/>
</dbReference>
<evidence type="ECO:0000256" key="6">
    <source>
        <dbReference type="SAM" id="MobiDB-lite"/>
    </source>
</evidence>
<protein>
    <recommendedName>
        <fullName evidence="8">C2H2-type domain-containing protein</fullName>
    </recommendedName>
</protein>
<feature type="compositionally biased region" description="Basic and acidic residues" evidence="6">
    <location>
        <begin position="449"/>
        <end position="485"/>
    </location>
</feature>
<keyword evidence="2" id="KW-0677">Repeat</keyword>
<dbReference type="FunFam" id="3.30.160.60:FF:000007">
    <property type="entry name" value="Basic krueppel-like factor 3"/>
    <property type="match status" value="1"/>
</dbReference>
<dbReference type="SUPFAM" id="SSF57667">
    <property type="entry name" value="beta-beta-alpha zinc fingers"/>
    <property type="match status" value="1"/>
</dbReference>
<dbReference type="PANTHER" id="PTHR23235:SF77">
    <property type="entry name" value="KRUEPPEL-LIKE FACTOR 7"/>
    <property type="match status" value="1"/>
</dbReference>
<dbReference type="GO" id="GO:0000978">
    <property type="term" value="F:RNA polymerase II cis-regulatory region sequence-specific DNA binding"/>
    <property type="evidence" value="ECO:0007669"/>
    <property type="project" value="TreeGrafter"/>
</dbReference>
<sequence>MFREPKPPPTPTPMPPKQPTPPPHPTPPHLTPPSLLTNPSSPGLGCQATASHSASVSHNWLVARGVRGCRIQPAALLLLHCCWTFGRGGGGWGWLGWGGVFGLEWGDGGALGEWIEEVLRCLTPASPPLTMLQRAGLFTAAAEGLTLGEITCYRLFCKAPESPMLVMVLVGHRRKCGEKPYKCSWEGCEWRFARSDELTRHYRKHTGAKPFKCNHCDRWGRGYMALFIIFSAAEGLTLFRPDYCRSVEQARRQNQGKKTHSQCCAVQISQSSIVSLFRHLGESASLLSGEAGITIRMRGPRPGEGQREGYLTVNTVRKPHPQPPHTTTSTLLTHQPTSCRVGRWGQGEGREVGDGGPGVCQLVWQPLAAARSAICASMPLPRLHPPITPHRPPPPARMTLKDCFGGWGVGAMGGVVGGWGVLGGLVALCFTAERVTLIHSDISNGDLHLTKERQSEGERERAGRERRGGSEREREREGEKEKTGREGAGVFLPVRSLGTAHEETHLRPSRTQERRRERESERKGKRDTQEHIACFGPDWHSSPQCKVKRLRRQCEKEAERCGFFLFYRCALSPRSTILVFISRLAMPVLAGATSPDTAKRYR</sequence>
<dbReference type="SMART" id="SM00355">
    <property type="entry name" value="ZnF_C2H2"/>
    <property type="match status" value="1"/>
</dbReference>
<dbReference type="PROSITE" id="PS00028">
    <property type="entry name" value="ZINC_FINGER_C2H2_1"/>
    <property type="match status" value="1"/>
</dbReference>
<dbReference type="InterPro" id="IPR036236">
    <property type="entry name" value="Znf_C2H2_sf"/>
</dbReference>
<feature type="transmembrane region" description="Helical" evidence="7">
    <location>
        <begin position="404"/>
        <end position="430"/>
    </location>
</feature>
<keyword evidence="7" id="KW-0472">Membrane</keyword>
<comment type="caution">
    <text evidence="9">The sequence shown here is derived from an EMBL/GenBank/DDBJ whole genome shotgun (WGS) entry which is preliminary data.</text>
</comment>
<dbReference type="GO" id="GO:0000981">
    <property type="term" value="F:DNA-binding transcription factor activity, RNA polymerase II-specific"/>
    <property type="evidence" value="ECO:0007669"/>
    <property type="project" value="TreeGrafter"/>
</dbReference>
<keyword evidence="7" id="KW-1133">Transmembrane helix</keyword>
<evidence type="ECO:0000259" key="8">
    <source>
        <dbReference type="PROSITE" id="PS50157"/>
    </source>
</evidence>
<dbReference type="Gene3D" id="3.30.160.60">
    <property type="entry name" value="Classic Zinc Finger"/>
    <property type="match status" value="1"/>
</dbReference>
<dbReference type="GO" id="GO:0008270">
    <property type="term" value="F:zinc ion binding"/>
    <property type="evidence" value="ECO:0007669"/>
    <property type="project" value="UniProtKB-KW"/>
</dbReference>
<evidence type="ECO:0000256" key="2">
    <source>
        <dbReference type="ARBA" id="ARBA00022737"/>
    </source>
</evidence>
<feature type="compositionally biased region" description="Pro residues" evidence="6">
    <location>
        <begin position="7"/>
        <end position="31"/>
    </location>
</feature>
<accession>A0A8T2P9T6</accession>
<proteinExistence type="predicted"/>
<feature type="compositionally biased region" description="Low complexity" evidence="6">
    <location>
        <begin position="32"/>
        <end position="42"/>
    </location>
</feature>
<gene>
    <name evidence="9" type="ORF">JZ751_029027</name>
</gene>
<reference evidence="9" key="1">
    <citation type="thesis" date="2021" institute="BYU ScholarsArchive" country="Provo, UT, USA">
        <title>Applications of and Algorithms for Genome Assembly and Genomic Analyses with an Emphasis on Marine Teleosts.</title>
        <authorList>
            <person name="Pickett B.D."/>
        </authorList>
    </citation>
    <scope>NUCLEOTIDE SEQUENCE</scope>
    <source>
        <strain evidence="9">HI-2016</strain>
    </source>
</reference>
<evidence type="ECO:0000256" key="4">
    <source>
        <dbReference type="ARBA" id="ARBA00022833"/>
    </source>
</evidence>
<name>A0A8T2P9T6_9TELE</name>
<feature type="region of interest" description="Disordered" evidence="6">
    <location>
        <begin position="1"/>
        <end position="48"/>
    </location>
</feature>
<evidence type="ECO:0000313" key="9">
    <source>
        <dbReference type="EMBL" id="KAG9348710.1"/>
    </source>
</evidence>
<evidence type="ECO:0000256" key="3">
    <source>
        <dbReference type="ARBA" id="ARBA00022771"/>
    </source>
</evidence>
<keyword evidence="7" id="KW-0812">Transmembrane</keyword>
<evidence type="ECO:0000313" key="10">
    <source>
        <dbReference type="Proteomes" id="UP000824540"/>
    </source>
</evidence>
<feature type="domain" description="C2H2-type" evidence="8">
    <location>
        <begin position="181"/>
        <end position="210"/>
    </location>
</feature>
<keyword evidence="4" id="KW-0862">Zinc</keyword>
<feature type="compositionally biased region" description="Basic and acidic residues" evidence="6">
    <location>
        <begin position="500"/>
        <end position="529"/>
    </location>
</feature>
<dbReference type="InterPro" id="IPR013087">
    <property type="entry name" value="Znf_C2H2_type"/>
</dbReference>
<dbReference type="PANTHER" id="PTHR23235">
    <property type="entry name" value="KRUEPPEL-LIKE TRANSCRIPTION FACTOR"/>
    <property type="match status" value="1"/>
</dbReference>
<dbReference type="AlphaFoldDB" id="A0A8T2P9T6"/>
<dbReference type="Proteomes" id="UP000824540">
    <property type="component" value="Unassembled WGS sequence"/>
</dbReference>
<organism evidence="9 10">
    <name type="scientific">Albula glossodonta</name>
    <name type="common">roundjaw bonefish</name>
    <dbReference type="NCBI Taxonomy" id="121402"/>
    <lineage>
        <taxon>Eukaryota</taxon>
        <taxon>Metazoa</taxon>
        <taxon>Chordata</taxon>
        <taxon>Craniata</taxon>
        <taxon>Vertebrata</taxon>
        <taxon>Euteleostomi</taxon>
        <taxon>Actinopterygii</taxon>
        <taxon>Neopterygii</taxon>
        <taxon>Teleostei</taxon>
        <taxon>Albuliformes</taxon>
        <taxon>Albulidae</taxon>
        <taxon>Albula</taxon>
    </lineage>
</organism>